<dbReference type="GO" id="GO:0046872">
    <property type="term" value="F:metal ion binding"/>
    <property type="evidence" value="ECO:0007669"/>
    <property type="project" value="UniProtKB-KW"/>
</dbReference>
<protein>
    <submittedName>
        <fullName evidence="9">Nuclease Le3</fullName>
    </submittedName>
</protein>
<dbReference type="CDD" id="cd11010">
    <property type="entry name" value="S1-P1_nuclease"/>
    <property type="match status" value="1"/>
</dbReference>
<evidence type="ECO:0000313" key="10">
    <source>
        <dbReference type="Proteomes" id="UP000297245"/>
    </source>
</evidence>
<comment type="similarity">
    <text evidence="1">Belongs to the nuclease type I family.</text>
</comment>
<dbReference type="EMBL" id="ML179156">
    <property type="protein sequence ID" value="THU97421.1"/>
    <property type="molecule type" value="Genomic_DNA"/>
</dbReference>
<dbReference type="PANTHER" id="PTHR33146">
    <property type="entry name" value="ENDONUCLEASE 4"/>
    <property type="match status" value="1"/>
</dbReference>
<evidence type="ECO:0000256" key="7">
    <source>
        <dbReference type="ARBA" id="ARBA00023180"/>
    </source>
</evidence>
<keyword evidence="6" id="KW-1015">Disulfide bond</keyword>
<evidence type="ECO:0000256" key="6">
    <source>
        <dbReference type="ARBA" id="ARBA00023157"/>
    </source>
</evidence>
<keyword evidence="7" id="KW-0325">Glycoprotein</keyword>
<organism evidence="9 10">
    <name type="scientific">Dendrothele bispora (strain CBS 962.96)</name>
    <dbReference type="NCBI Taxonomy" id="1314807"/>
    <lineage>
        <taxon>Eukaryota</taxon>
        <taxon>Fungi</taxon>
        <taxon>Dikarya</taxon>
        <taxon>Basidiomycota</taxon>
        <taxon>Agaricomycotina</taxon>
        <taxon>Agaricomycetes</taxon>
        <taxon>Agaricomycetidae</taxon>
        <taxon>Agaricales</taxon>
        <taxon>Agaricales incertae sedis</taxon>
        <taxon>Dendrothele</taxon>
    </lineage>
</organism>
<gene>
    <name evidence="9" type="ORF">K435DRAFT_754077</name>
</gene>
<keyword evidence="3" id="KW-0479">Metal-binding</keyword>
<dbReference type="InterPro" id="IPR003154">
    <property type="entry name" value="S1/P1nuclease"/>
</dbReference>
<dbReference type="PANTHER" id="PTHR33146:SF26">
    <property type="entry name" value="ENDONUCLEASE 4"/>
    <property type="match status" value="1"/>
</dbReference>
<dbReference type="GO" id="GO:0016788">
    <property type="term" value="F:hydrolase activity, acting on ester bonds"/>
    <property type="evidence" value="ECO:0007669"/>
    <property type="project" value="InterPro"/>
</dbReference>
<feature type="signal peptide" evidence="8">
    <location>
        <begin position="1"/>
        <end position="21"/>
    </location>
</feature>
<keyword evidence="8" id="KW-0732">Signal</keyword>
<accession>A0A4S8M5Y7</accession>
<feature type="chain" id="PRO_5020734838" evidence="8">
    <location>
        <begin position="22"/>
        <end position="296"/>
    </location>
</feature>
<sequence>MLKSSAIIPVLLAGLSSKVFGWGDIGHQAVGYIAMEFLNPTATDFVKSTLGPEYNGSLGVAAAWADSARRTPEYKWSTELHFVDVEDTPPTSCSVVIDRDCANNNCILSAIANYTLRLTDDLLSKKDHHEALKFLSEYISTFFLGDIGQPLHAEGEGLGGNKIAVKCDGVLKNLHSVWDDSFINKLVYAQYQNSTMVWVGELVRRIKVCLISLIPLDTSDVLRQKNKTYSDISRGMECPLIWASESNKIDCSYVWTYSSFDDVCNSSYYEGAITFIELQIAKQGYRLAQWVNGIVG</sequence>
<evidence type="ECO:0000256" key="3">
    <source>
        <dbReference type="ARBA" id="ARBA00022723"/>
    </source>
</evidence>
<keyword evidence="5" id="KW-0378">Hydrolase</keyword>
<dbReference type="Gene3D" id="1.10.575.10">
    <property type="entry name" value="P1 Nuclease"/>
    <property type="match status" value="1"/>
</dbReference>
<keyword evidence="4" id="KW-0255">Endonuclease</keyword>
<dbReference type="AlphaFoldDB" id="A0A4S8M5Y7"/>
<dbReference type="GO" id="GO:0006308">
    <property type="term" value="P:DNA catabolic process"/>
    <property type="evidence" value="ECO:0007669"/>
    <property type="project" value="InterPro"/>
</dbReference>
<dbReference type="GO" id="GO:0003676">
    <property type="term" value="F:nucleic acid binding"/>
    <property type="evidence" value="ECO:0007669"/>
    <property type="project" value="InterPro"/>
</dbReference>
<evidence type="ECO:0000256" key="1">
    <source>
        <dbReference type="ARBA" id="ARBA00009547"/>
    </source>
</evidence>
<evidence type="ECO:0000313" key="9">
    <source>
        <dbReference type="EMBL" id="THU97421.1"/>
    </source>
</evidence>
<evidence type="ECO:0000256" key="5">
    <source>
        <dbReference type="ARBA" id="ARBA00022801"/>
    </source>
</evidence>
<name>A0A4S8M5Y7_DENBC</name>
<dbReference type="GO" id="GO:0004519">
    <property type="term" value="F:endonuclease activity"/>
    <property type="evidence" value="ECO:0007669"/>
    <property type="project" value="UniProtKB-KW"/>
</dbReference>
<evidence type="ECO:0000256" key="2">
    <source>
        <dbReference type="ARBA" id="ARBA00022722"/>
    </source>
</evidence>
<keyword evidence="2" id="KW-0540">Nuclease</keyword>
<dbReference type="Proteomes" id="UP000297245">
    <property type="component" value="Unassembled WGS sequence"/>
</dbReference>
<evidence type="ECO:0000256" key="4">
    <source>
        <dbReference type="ARBA" id="ARBA00022759"/>
    </source>
</evidence>
<keyword evidence="10" id="KW-1185">Reference proteome</keyword>
<dbReference type="Pfam" id="PF02265">
    <property type="entry name" value="S1-P1_nuclease"/>
    <property type="match status" value="1"/>
</dbReference>
<reference evidence="9 10" key="1">
    <citation type="journal article" date="2019" name="Nat. Ecol. Evol.">
        <title>Megaphylogeny resolves global patterns of mushroom evolution.</title>
        <authorList>
            <person name="Varga T."/>
            <person name="Krizsan K."/>
            <person name="Foldi C."/>
            <person name="Dima B."/>
            <person name="Sanchez-Garcia M."/>
            <person name="Sanchez-Ramirez S."/>
            <person name="Szollosi G.J."/>
            <person name="Szarkandi J.G."/>
            <person name="Papp V."/>
            <person name="Albert L."/>
            <person name="Andreopoulos W."/>
            <person name="Angelini C."/>
            <person name="Antonin V."/>
            <person name="Barry K.W."/>
            <person name="Bougher N.L."/>
            <person name="Buchanan P."/>
            <person name="Buyck B."/>
            <person name="Bense V."/>
            <person name="Catcheside P."/>
            <person name="Chovatia M."/>
            <person name="Cooper J."/>
            <person name="Damon W."/>
            <person name="Desjardin D."/>
            <person name="Finy P."/>
            <person name="Geml J."/>
            <person name="Haridas S."/>
            <person name="Hughes K."/>
            <person name="Justo A."/>
            <person name="Karasinski D."/>
            <person name="Kautmanova I."/>
            <person name="Kiss B."/>
            <person name="Kocsube S."/>
            <person name="Kotiranta H."/>
            <person name="LaButti K.M."/>
            <person name="Lechner B.E."/>
            <person name="Liimatainen K."/>
            <person name="Lipzen A."/>
            <person name="Lukacs Z."/>
            <person name="Mihaltcheva S."/>
            <person name="Morgado L.N."/>
            <person name="Niskanen T."/>
            <person name="Noordeloos M.E."/>
            <person name="Ohm R.A."/>
            <person name="Ortiz-Santana B."/>
            <person name="Ovrebo C."/>
            <person name="Racz N."/>
            <person name="Riley R."/>
            <person name="Savchenko A."/>
            <person name="Shiryaev A."/>
            <person name="Soop K."/>
            <person name="Spirin V."/>
            <person name="Szebenyi C."/>
            <person name="Tomsovsky M."/>
            <person name="Tulloss R.E."/>
            <person name="Uehling J."/>
            <person name="Grigoriev I.V."/>
            <person name="Vagvolgyi C."/>
            <person name="Papp T."/>
            <person name="Martin F.M."/>
            <person name="Miettinen O."/>
            <person name="Hibbett D.S."/>
            <person name="Nagy L.G."/>
        </authorList>
    </citation>
    <scope>NUCLEOTIDE SEQUENCE [LARGE SCALE GENOMIC DNA]</scope>
    <source>
        <strain evidence="9 10">CBS 962.96</strain>
    </source>
</reference>
<evidence type="ECO:0000256" key="8">
    <source>
        <dbReference type="SAM" id="SignalP"/>
    </source>
</evidence>
<dbReference type="OrthoDB" id="441446at2759"/>
<dbReference type="SUPFAM" id="SSF48537">
    <property type="entry name" value="Phospholipase C/P1 nuclease"/>
    <property type="match status" value="1"/>
</dbReference>
<dbReference type="InterPro" id="IPR008947">
    <property type="entry name" value="PLipase_C/P1_nuclease_dom_sf"/>
</dbReference>
<proteinExistence type="inferred from homology"/>